<accession>A0AAD1Y317</accession>
<dbReference type="AlphaFoldDB" id="A0AAD1Y317"/>
<dbReference type="Proteomes" id="UP001295684">
    <property type="component" value="Unassembled WGS sequence"/>
</dbReference>
<keyword evidence="3" id="KW-1185">Reference proteome</keyword>
<gene>
    <name evidence="2" type="ORF">ECRASSUSDP1_LOCUS25411</name>
</gene>
<dbReference type="EMBL" id="CAMPGE010026201">
    <property type="protein sequence ID" value="CAI2383895.1"/>
    <property type="molecule type" value="Genomic_DNA"/>
</dbReference>
<name>A0AAD1Y317_EUPCR</name>
<feature type="region of interest" description="Disordered" evidence="1">
    <location>
        <begin position="70"/>
        <end position="93"/>
    </location>
</feature>
<organism evidence="2 3">
    <name type="scientific">Euplotes crassus</name>
    <dbReference type="NCBI Taxonomy" id="5936"/>
    <lineage>
        <taxon>Eukaryota</taxon>
        <taxon>Sar</taxon>
        <taxon>Alveolata</taxon>
        <taxon>Ciliophora</taxon>
        <taxon>Intramacronucleata</taxon>
        <taxon>Spirotrichea</taxon>
        <taxon>Hypotrichia</taxon>
        <taxon>Euplotida</taxon>
        <taxon>Euplotidae</taxon>
        <taxon>Moneuplotes</taxon>
    </lineage>
</organism>
<feature type="region of interest" description="Disordered" evidence="1">
    <location>
        <begin position="117"/>
        <end position="138"/>
    </location>
</feature>
<reference evidence="2" key="1">
    <citation type="submission" date="2023-07" db="EMBL/GenBank/DDBJ databases">
        <authorList>
            <consortium name="AG Swart"/>
            <person name="Singh M."/>
            <person name="Singh A."/>
            <person name="Seah K."/>
            <person name="Emmerich C."/>
        </authorList>
    </citation>
    <scope>NUCLEOTIDE SEQUENCE</scope>
    <source>
        <strain evidence="2">DP1</strain>
    </source>
</reference>
<proteinExistence type="predicted"/>
<sequence length="218" mass="25075">MSYCAKGFFQAKFKVQPPKLNNFYPDLPITQEANLIFVKHPLRLTKKNTKYNKREIKDYVSMKKDVHNKMKRSKSINKLQKRKSIGKKSSKNTKSKAIQLLDLLYSHDKKNEILSTIKPDPELSSGLKRPNSTYSNSPKKVQNYLQSLELRKDLINSELCDTSGSVQSTILNPAGTSSSQEREKVVFHTKIRIQKKPKQSRNLIFSNPYIRDAMSLPS</sequence>
<evidence type="ECO:0000313" key="3">
    <source>
        <dbReference type="Proteomes" id="UP001295684"/>
    </source>
</evidence>
<protein>
    <submittedName>
        <fullName evidence="2">Uncharacterized protein</fullName>
    </submittedName>
</protein>
<evidence type="ECO:0000313" key="2">
    <source>
        <dbReference type="EMBL" id="CAI2383895.1"/>
    </source>
</evidence>
<comment type="caution">
    <text evidence="2">The sequence shown here is derived from an EMBL/GenBank/DDBJ whole genome shotgun (WGS) entry which is preliminary data.</text>
</comment>
<evidence type="ECO:0000256" key="1">
    <source>
        <dbReference type="SAM" id="MobiDB-lite"/>
    </source>
</evidence>